<dbReference type="GO" id="GO:0008199">
    <property type="term" value="F:ferric iron binding"/>
    <property type="evidence" value="ECO:0007669"/>
    <property type="project" value="InterPro"/>
</dbReference>
<protein>
    <submittedName>
        <fullName evidence="4">DNA starvation/stationary phase protection protein</fullName>
    </submittedName>
</protein>
<sequence length="159" mass="17306">MSVAINTGLDPRAREDVAAGLSKLLADTYAVYLKTHGYHWNVRGPNFASLHALFMEQYTEMWTAIDDVAERIRALGALAPQGYRTFANLSGVQDGDPEQGAEGMLAELVRDHETLIATARATLPTAQEAADEVTASLIADRLTAHEKHAWMLRASLGSK</sequence>
<keyword evidence="5" id="KW-1185">Reference proteome</keyword>
<dbReference type="InterPro" id="IPR012347">
    <property type="entry name" value="Ferritin-like"/>
</dbReference>
<evidence type="ECO:0000256" key="1">
    <source>
        <dbReference type="ARBA" id="ARBA00009497"/>
    </source>
</evidence>
<dbReference type="PANTHER" id="PTHR42932">
    <property type="entry name" value="GENERAL STRESS PROTEIN 20U"/>
    <property type="match status" value="1"/>
</dbReference>
<dbReference type="PRINTS" id="PR01346">
    <property type="entry name" value="HELNAPAPROT"/>
</dbReference>
<dbReference type="CDD" id="cd01043">
    <property type="entry name" value="DPS"/>
    <property type="match status" value="1"/>
</dbReference>
<dbReference type="InterPro" id="IPR008331">
    <property type="entry name" value="Ferritin_DPS_dom"/>
</dbReference>
<dbReference type="AlphaFoldDB" id="A0A328AVG1"/>
<gene>
    <name evidence="4" type="ORF">DJ021_04500</name>
</gene>
<dbReference type="PIRSF" id="PIRSF005900">
    <property type="entry name" value="Dps"/>
    <property type="match status" value="1"/>
</dbReference>
<dbReference type="EMBL" id="QFYP01000001">
    <property type="protein sequence ID" value="RAK59112.1"/>
    <property type="molecule type" value="Genomic_DNA"/>
</dbReference>
<dbReference type="Proteomes" id="UP000249842">
    <property type="component" value="Unassembled WGS sequence"/>
</dbReference>
<dbReference type="RefSeq" id="WP_111456405.1">
    <property type="nucleotide sequence ID" value="NZ_QFYP01000001.1"/>
</dbReference>
<dbReference type="GO" id="GO:0016722">
    <property type="term" value="F:oxidoreductase activity, acting on metal ions"/>
    <property type="evidence" value="ECO:0007669"/>
    <property type="project" value="InterPro"/>
</dbReference>
<evidence type="ECO:0000259" key="3">
    <source>
        <dbReference type="Pfam" id="PF00210"/>
    </source>
</evidence>
<name>A0A328AVG1_9CAUL</name>
<dbReference type="Gene3D" id="1.20.1260.10">
    <property type="match status" value="1"/>
</dbReference>
<proteinExistence type="inferred from homology"/>
<reference evidence="5" key="1">
    <citation type="submission" date="2018-05" db="EMBL/GenBank/DDBJ databases">
        <authorList>
            <person name="Li X."/>
        </authorList>
    </citation>
    <scope>NUCLEOTIDE SEQUENCE [LARGE SCALE GENOMIC DNA]</scope>
    <source>
        <strain evidence="5">HKS-05</strain>
    </source>
</reference>
<feature type="domain" description="Ferritin/DPS" evidence="3">
    <location>
        <begin position="19"/>
        <end position="156"/>
    </location>
</feature>
<dbReference type="Pfam" id="PF00210">
    <property type="entry name" value="Ferritin"/>
    <property type="match status" value="1"/>
</dbReference>
<accession>A0A328AVG1</accession>
<dbReference type="OrthoDB" id="9797687at2"/>
<dbReference type="InterPro" id="IPR023188">
    <property type="entry name" value="DPS_DNA-bd_CS"/>
</dbReference>
<evidence type="ECO:0000256" key="2">
    <source>
        <dbReference type="RuleBase" id="RU003875"/>
    </source>
</evidence>
<dbReference type="InterPro" id="IPR009078">
    <property type="entry name" value="Ferritin-like_SF"/>
</dbReference>
<organism evidence="4 5">
    <name type="scientific">Phenylobacterium hankyongense</name>
    <dbReference type="NCBI Taxonomy" id="1813876"/>
    <lineage>
        <taxon>Bacteria</taxon>
        <taxon>Pseudomonadati</taxon>
        <taxon>Pseudomonadota</taxon>
        <taxon>Alphaproteobacteria</taxon>
        <taxon>Caulobacterales</taxon>
        <taxon>Caulobacteraceae</taxon>
        <taxon>Phenylobacterium</taxon>
    </lineage>
</organism>
<dbReference type="PANTHER" id="PTHR42932:SF3">
    <property type="entry name" value="DNA PROTECTION DURING STARVATION PROTEIN"/>
    <property type="match status" value="1"/>
</dbReference>
<dbReference type="PROSITE" id="PS00819">
    <property type="entry name" value="DPS_2"/>
    <property type="match status" value="1"/>
</dbReference>
<evidence type="ECO:0000313" key="4">
    <source>
        <dbReference type="EMBL" id="RAK59112.1"/>
    </source>
</evidence>
<dbReference type="SUPFAM" id="SSF47240">
    <property type="entry name" value="Ferritin-like"/>
    <property type="match status" value="1"/>
</dbReference>
<dbReference type="InterPro" id="IPR002177">
    <property type="entry name" value="DPS_DNA-bd"/>
</dbReference>
<evidence type="ECO:0000313" key="5">
    <source>
        <dbReference type="Proteomes" id="UP000249842"/>
    </source>
</evidence>
<comment type="caution">
    <text evidence="4">The sequence shown here is derived from an EMBL/GenBank/DDBJ whole genome shotgun (WGS) entry which is preliminary data.</text>
</comment>
<comment type="similarity">
    <text evidence="1 2">Belongs to the Dps family.</text>
</comment>